<sequence>MKQFAEDQEKRETQINSQLEENATLLEQLSREQHERLSRPLPASLNNLAVPSQQELQLVLHIAPEVGPLHEMLIF</sequence>
<protein>
    <submittedName>
        <fullName evidence="2">Uncharacterized protein</fullName>
    </submittedName>
</protein>
<dbReference type="OrthoDB" id="21648at2759"/>
<accession>A0A5B7EJP6</accession>
<name>A0A5B7EJP6_PORTR</name>
<gene>
    <name evidence="2" type="ORF">E2C01_026071</name>
</gene>
<dbReference type="EMBL" id="VSRR010002685">
    <property type="protein sequence ID" value="MPC32744.1"/>
    <property type="molecule type" value="Genomic_DNA"/>
</dbReference>
<keyword evidence="3" id="KW-1185">Reference proteome</keyword>
<evidence type="ECO:0000313" key="3">
    <source>
        <dbReference type="Proteomes" id="UP000324222"/>
    </source>
</evidence>
<reference evidence="2 3" key="1">
    <citation type="submission" date="2019-05" db="EMBL/GenBank/DDBJ databases">
        <title>Another draft genome of Portunus trituberculatus and its Hox gene families provides insights of decapod evolution.</title>
        <authorList>
            <person name="Jeong J.-H."/>
            <person name="Song I."/>
            <person name="Kim S."/>
            <person name="Choi T."/>
            <person name="Kim D."/>
            <person name="Ryu S."/>
            <person name="Kim W."/>
        </authorList>
    </citation>
    <scope>NUCLEOTIDE SEQUENCE [LARGE SCALE GENOMIC DNA]</scope>
    <source>
        <tissue evidence="2">Muscle</tissue>
    </source>
</reference>
<evidence type="ECO:0000313" key="2">
    <source>
        <dbReference type="EMBL" id="MPC32744.1"/>
    </source>
</evidence>
<dbReference type="Proteomes" id="UP000324222">
    <property type="component" value="Unassembled WGS sequence"/>
</dbReference>
<dbReference type="AlphaFoldDB" id="A0A5B7EJP6"/>
<comment type="caution">
    <text evidence="2">The sequence shown here is derived from an EMBL/GenBank/DDBJ whole genome shotgun (WGS) entry which is preliminary data.</text>
</comment>
<feature type="region of interest" description="Disordered" evidence="1">
    <location>
        <begin position="1"/>
        <end position="21"/>
    </location>
</feature>
<organism evidence="2 3">
    <name type="scientific">Portunus trituberculatus</name>
    <name type="common">Swimming crab</name>
    <name type="synonym">Neptunus trituberculatus</name>
    <dbReference type="NCBI Taxonomy" id="210409"/>
    <lineage>
        <taxon>Eukaryota</taxon>
        <taxon>Metazoa</taxon>
        <taxon>Ecdysozoa</taxon>
        <taxon>Arthropoda</taxon>
        <taxon>Crustacea</taxon>
        <taxon>Multicrustacea</taxon>
        <taxon>Malacostraca</taxon>
        <taxon>Eumalacostraca</taxon>
        <taxon>Eucarida</taxon>
        <taxon>Decapoda</taxon>
        <taxon>Pleocyemata</taxon>
        <taxon>Brachyura</taxon>
        <taxon>Eubrachyura</taxon>
        <taxon>Portunoidea</taxon>
        <taxon>Portunidae</taxon>
        <taxon>Portuninae</taxon>
        <taxon>Portunus</taxon>
    </lineage>
</organism>
<proteinExistence type="predicted"/>
<evidence type="ECO:0000256" key="1">
    <source>
        <dbReference type="SAM" id="MobiDB-lite"/>
    </source>
</evidence>
<feature type="compositionally biased region" description="Basic and acidic residues" evidence="1">
    <location>
        <begin position="1"/>
        <end position="13"/>
    </location>
</feature>